<feature type="compositionally biased region" description="Basic and acidic residues" evidence="1">
    <location>
        <begin position="463"/>
        <end position="473"/>
    </location>
</feature>
<accession>A0A9Q8SE57</accession>
<name>A0A9Q8SE57_9PEZI</name>
<dbReference type="AlphaFoldDB" id="A0A9Q8SE57"/>
<evidence type="ECO:0000313" key="2">
    <source>
        <dbReference type="EMBL" id="UQC75599.1"/>
    </source>
</evidence>
<dbReference type="Proteomes" id="UP000830671">
    <property type="component" value="Chromosome 1"/>
</dbReference>
<dbReference type="RefSeq" id="XP_049137244.1">
    <property type="nucleotide sequence ID" value="XM_049281287.1"/>
</dbReference>
<evidence type="ECO:0000256" key="1">
    <source>
        <dbReference type="SAM" id="MobiDB-lite"/>
    </source>
</evidence>
<feature type="region of interest" description="Disordered" evidence="1">
    <location>
        <begin position="463"/>
        <end position="488"/>
    </location>
</feature>
<keyword evidence="3" id="KW-1185">Reference proteome</keyword>
<organism evidence="2 3">
    <name type="scientific">Colletotrichum lupini</name>
    <dbReference type="NCBI Taxonomy" id="145971"/>
    <lineage>
        <taxon>Eukaryota</taxon>
        <taxon>Fungi</taxon>
        <taxon>Dikarya</taxon>
        <taxon>Ascomycota</taxon>
        <taxon>Pezizomycotina</taxon>
        <taxon>Sordariomycetes</taxon>
        <taxon>Hypocreomycetidae</taxon>
        <taxon>Glomerellales</taxon>
        <taxon>Glomerellaceae</taxon>
        <taxon>Colletotrichum</taxon>
        <taxon>Colletotrichum acutatum species complex</taxon>
    </lineage>
</organism>
<sequence length="1078" mass="120480">MEETRRTPHDTCHTQQFPVSPQSRVHACIFHQSTVFQSISTSSERDMQIHTEYKVLTKKHLPWQDLRTSKECIPYHSAYLRCPYQGKFRVPTPTSRYLFQYPNFGHASLRNQPTTTRLNTLDRHFLAYLPTLAVYNDLGSIDLPRLPASHAQHACRPHSSASYRDTKSLHNKRDKEYKHRNLPLRQHRHGQFAAPGLPGKHFNPRKPGAVALTLTQSTPSPRVSSVSFSSTTQRLQRAPIVDLDPPPLSPLTPHLSRRSVSPKVKALRHTRHDGSILCLSHPSIDDPAPRTWDPIRVAHCPGSLSSIAIHGRLAPMISPDEAEWSLKHPPQTMSLPVWFLRVSLHIPTPKILKKESKVTQDPGAYLGRIHHFAIQCAERLAAAMPPRKAKLNRQRKRRYELFVRAPARATRILIDNTLAQHASALLAREPGSTALTSSGRHAGPRSTRLVLAPFFKMPLDQFETERDRQKDSGPEDASSAPLLPKFRTKDDGRQFLGNNLGFVNPYFSPWLSSRCLQHTNRSTSATCSHTREADTLSPISNWQMGRAKSSGLISISPLESNSSGFSATFLGSAADASSHKIAHALSRAVTRHSPCIKCAGPWRSTLRIPVQHPCRSRDARWGMELNLTHRPVRCAATANVPGAAPTRQFALQDPTGHSDLAESFLQEYGDTTLAFKDVASSQQPKNIAGHHQRYRLADPEHDPTTIAPLSLSNGGYEQGDGGLHKTGFFEVAPRRLRKLGNQALYGYNYSGHITTLDGQRDDLRITPFAPLQPMARDRGCVAFRGMHHDFIRLRHAGRVAWALTSLPIFLSKQKPSYRNAWFLNTNNKLGCSGISKLHCAAHRRRRLIVVGSRASACSMSRSRFTIVVQAQPLPPAAQRIWSLNQIIIYHSVVSPIYEVPQLSAIISPNRTVCCSLCACGRYWKYRPEIKTEGDTTGYIVYSITCTNDYASVEPPDGAASHQCLFLMLRAWKSLDVTTLTVDLLAIAILIPRDQRDTRKKATYSAYARREANITQMGPSRGPRPWFTRGAVVNQVSPSMYSVPCVVQSPAYAALDFHDRVSAGFFTAKSYEVLRLQAT</sequence>
<proteinExistence type="predicted"/>
<gene>
    <name evidence="2" type="ORF">CLUP02_02255</name>
</gene>
<protein>
    <submittedName>
        <fullName evidence="2">Uncharacterized protein</fullName>
    </submittedName>
</protein>
<evidence type="ECO:0000313" key="3">
    <source>
        <dbReference type="Proteomes" id="UP000830671"/>
    </source>
</evidence>
<dbReference type="KEGG" id="clup:CLUP02_02255"/>
<reference evidence="2" key="1">
    <citation type="journal article" date="2021" name="Mol. Plant Microbe Interact.">
        <title>Complete Genome Sequence of the Plant-Pathogenic Fungus Colletotrichum lupini.</title>
        <authorList>
            <person name="Baroncelli R."/>
            <person name="Pensec F."/>
            <person name="Da Lio D."/>
            <person name="Boufleur T."/>
            <person name="Vicente I."/>
            <person name="Sarrocco S."/>
            <person name="Picot A."/>
            <person name="Baraldi E."/>
            <person name="Sukno S."/>
            <person name="Thon M."/>
            <person name="Le Floch G."/>
        </authorList>
    </citation>
    <scope>NUCLEOTIDE SEQUENCE</scope>
    <source>
        <strain evidence="2">IMI 504893</strain>
    </source>
</reference>
<feature type="region of interest" description="Disordered" evidence="1">
    <location>
        <begin position="240"/>
        <end position="260"/>
    </location>
</feature>
<dbReference type="GeneID" id="73336297"/>
<dbReference type="EMBL" id="CP019471">
    <property type="protein sequence ID" value="UQC75599.1"/>
    <property type="molecule type" value="Genomic_DNA"/>
</dbReference>